<dbReference type="NCBIfam" id="TIGR03442">
    <property type="entry name" value="ergothioneine biosynthesis protein EgtC"/>
    <property type="match status" value="1"/>
</dbReference>
<evidence type="ECO:0000256" key="2">
    <source>
        <dbReference type="HAMAP-Rule" id="MF_02036"/>
    </source>
</evidence>
<dbReference type="HAMAP" id="MF_02036">
    <property type="entry name" value="EgtC"/>
    <property type="match status" value="1"/>
</dbReference>
<dbReference type="EMBL" id="JBHEZX010000008">
    <property type="protein sequence ID" value="MFC1411417.1"/>
    <property type="molecule type" value="Genomic_DNA"/>
</dbReference>
<organism evidence="5 6">
    <name type="scientific">Streptacidiphilus alkalitolerans</name>
    <dbReference type="NCBI Taxonomy" id="3342712"/>
    <lineage>
        <taxon>Bacteria</taxon>
        <taxon>Bacillati</taxon>
        <taxon>Actinomycetota</taxon>
        <taxon>Actinomycetes</taxon>
        <taxon>Kitasatosporales</taxon>
        <taxon>Streptomycetaceae</taxon>
        <taxon>Streptacidiphilus</taxon>
    </lineage>
</organism>
<accession>A0ABV6VCI2</accession>
<dbReference type="CDD" id="cd01908">
    <property type="entry name" value="YafJ"/>
    <property type="match status" value="1"/>
</dbReference>
<dbReference type="InterPro" id="IPR032889">
    <property type="entry name" value="EgtC_Actinobacteria"/>
</dbReference>
<sequence length="268" mass="29050">MCRHLASLGPVRPLAELLADRPGSLYRQSWAPRRQTHGTVNADGFGIGWYPPGAEDAPARYRRAVPIWADTELPDLARTLHSAAVLAAVRDATAGTSQDAAACAPFRTGRWLFSHNGAIADWRRLPEEIDSGLSASALLGLEASCDSALLWALLHRRLDTGEPPGEALAAVTRQVAAVRPQARLNLLLTDGRTIGAIRWGDTLSWRAGTDRVLVASEPCDESDGWQDVPEHSLLLATRDQVRITPIPLPSPQSPGVEQEQSHDIRLHA</sequence>
<dbReference type="Proteomes" id="UP001592582">
    <property type="component" value="Unassembled WGS sequence"/>
</dbReference>
<dbReference type="SUPFAM" id="SSF56235">
    <property type="entry name" value="N-terminal nucleophile aminohydrolases (Ntn hydrolases)"/>
    <property type="match status" value="1"/>
</dbReference>
<evidence type="ECO:0000256" key="1">
    <source>
        <dbReference type="ARBA" id="ARBA00022962"/>
    </source>
</evidence>
<evidence type="ECO:0000259" key="4">
    <source>
        <dbReference type="PROSITE" id="PS51278"/>
    </source>
</evidence>
<evidence type="ECO:0000256" key="3">
    <source>
        <dbReference type="SAM" id="MobiDB-lite"/>
    </source>
</evidence>
<dbReference type="EC" id="3.5.1.118" evidence="2"/>
<comment type="caution">
    <text evidence="5">The sequence shown here is derived from an EMBL/GenBank/DDBJ whole genome shotgun (WGS) entry which is preliminary data.</text>
</comment>
<protein>
    <recommendedName>
        <fullName evidence="2">Gamma-glutamyl-hercynylcysteine sulfoxide hydrolase</fullName>
        <ecNumber evidence="2">3.5.1.118</ecNumber>
    </recommendedName>
    <alternativeName>
        <fullName evidence="2">Gamma-glutamyl hercynylcysteine S-oxide hydrolase</fullName>
    </alternativeName>
</protein>
<dbReference type="PANTHER" id="PTHR43187:SF2">
    <property type="entry name" value="GAMMA-GLUTAMYL-HERCYNYLCYSTEINE SULFOXIDE HYDROLASE"/>
    <property type="match status" value="1"/>
</dbReference>
<dbReference type="Pfam" id="PF13230">
    <property type="entry name" value="GATase_4"/>
    <property type="match status" value="1"/>
</dbReference>
<dbReference type="InterPro" id="IPR017932">
    <property type="entry name" value="GATase_2_dom"/>
</dbReference>
<comment type="function">
    <text evidence="2">Catalyzes the hydrolysis of the gamma-glutamyl amide bond of hercynyl-gamma-L-glutamyl-L-cysteine sulfoxide to produce hercynylcysteine sulfoxide, a step in the biosynthesis pathway of ergothioneine.</text>
</comment>
<keyword evidence="6" id="KW-1185">Reference proteome</keyword>
<dbReference type="InterPro" id="IPR017808">
    <property type="entry name" value="EgtC"/>
</dbReference>
<evidence type="ECO:0000313" key="6">
    <source>
        <dbReference type="Proteomes" id="UP001592582"/>
    </source>
</evidence>
<feature type="compositionally biased region" description="Basic and acidic residues" evidence="3">
    <location>
        <begin position="259"/>
        <end position="268"/>
    </location>
</feature>
<dbReference type="InterPro" id="IPR029055">
    <property type="entry name" value="Ntn_hydrolases_N"/>
</dbReference>
<reference evidence="5 6" key="1">
    <citation type="submission" date="2024-09" db="EMBL/GenBank/DDBJ databases">
        <authorList>
            <person name="Lee S.D."/>
        </authorList>
    </citation>
    <scope>NUCLEOTIDE SEQUENCE [LARGE SCALE GENOMIC DNA]</scope>
    <source>
        <strain evidence="5 6">N1-1</strain>
    </source>
</reference>
<comment type="pathway">
    <text evidence="2">Amino-acid biosynthesis; ergothioneine biosynthesis.</text>
</comment>
<dbReference type="Gene3D" id="3.60.20.10">
    <property type="entry name" value="Glutamine Phosphoribosylpyrophosphate, subunit 1, domain 1"/>
    <property type="match status" value="1"/>
</dbReference>
<name>A0ABV6VCI2_9ACTN</name>
<dbReference type="InterPro" id="IPR026869">
    <property type="entry name" value="EgtC-like"/>
</dbReference>
<gene>
    <name evidence="2 5" type="primary">egtC</name>
    <name evidence="5" type="ORF">ACEZDG_19310</name>
</gene>
<dbReference type="InterPro" id="IPR052373">
    <property type="entry name" value="Gamma-glu_amide_hydrolase"/>
</dbReference>
<keyword evidence="2" id="KW-0378">Hydrolase</keyword>
<proteinExistence type="inferred from homology"/>
<dbReference type="PANTHER" id="PTHR43187">
    <property type="entry name" value="GLUTAMINE AMIDOTRANSFERASE DUG3-RELATED"/>
    <property type="match status" value="1"/>
</dbReference>
<dbReference type="PROSITE" id="PS51278">
    <property type="entry name" value="GATASE_TYPE_2"/>
    <property type="match status" value="1"/>
</dbReference>
<dbReference type="RefSeq" id="WP_380511021.1">
    <property type="nucleotide sequence ID" value="NZ_JBHEZX010000008.1"/>
</dbReference>
<keyword evidence="1 2" id="KW-0315">Glutamine amidotransferase</keyword>
<feature type="region of interest" description="Disordered" evidence="3">
    <location>
        <begin position="246"/>
        <end position="268"/>
    </location>
</feature>
<evidence type="ECO:0000313" key="5">
    <source>
        <dbReference type="EMBL" id="MFC1411417.1"/>
    </source>
</evidence>
<comment type="catalytic activity">
    <reaction evidence="2">
        <text>gamma-L-glutamyl-hercynylcysteine S-oxide + H2O = S-(hercyn-2-yl)-L-cysteine S-oxide + L-glutamate</text>
        <dbReference type="Rhea" id="RHEA:42684"/>
        <dbReference type="ChEBI" id="CHEBI:15377"/>
        <dbReference type="ChEBI" id="CHEBI:29985"/>
        <dbReference type="ChEBI" id="CHEBI:82703"/>
        <dbReference type="ChEBI" id="CHEBI:82706"/>
        <dbReference type="EC" id="3.5.1.118"/>
    </reaction>
</comment>
<feature type="domain" description="Glutamine amidotransferase type-2" evidence="4">
    <location>
        <begin position="2"/>
        <end position="268"/>
    </location>
</feature>